<name>A0A7J9I5Z4_9ROSI</name>
<dbReference type="OrthoDB" id="1430424at2759"/>
<dbReference type="EMBL" id="JABFAD010042205">
    <property type="protein sequence ID" value="MBA0817546.1"/>
    <property type="molecule type" value="Genomic_DNA"/>
</dbReference>
<keyword evidence="2" id="KW-1185">Reference proteome</keyword>
<dbReference type="AlphaFoldDB" id="A0A7J9I5Z4"/>
<gene>
    <name evidence="1" type="ORF">Gohar_022099</name>
</gene>
<comment type="caution">
    <text evidence="1">The sequence shown here is derived from an EMBL/GenBank/DDBJ whole genome shotgun (WGS) entry which is preliminary data.</text>
</comment>
<accession>A0A7J9I5Z4</accession>
<dbReference type="Proteomes" id="UP000593560">
    <property type="component" value="Unassembled WGS sequence"/>
</dbReference>
<protein>
    <submittedName>
        <fullName evidence="1">Uncharacterized protein</fullName>
    </submittedName>
</protein>
<evidence type="ECO:0000313" key="2">
    <source>
        <dbReference type="Proteomes" id="UP000593560"/>
    </source>
</evidence>
<sequence>MKKLAVGLMTTPEHSEWRSKRINDNIPESNSEDVRPMEEYLQVIPSELKIIKQYFERSNLELERR</sequence>
<evidence type="ECO:0000313" key="1">
    <source>
        <dbReference type="EMBL" id="MBA0817546.1"/>
    </source>
</evidence>
<organism evidence="1 2">
    <name type="scientific">Gossypium harknessii</name>
    <dbReference type="NCBI Taxonomy" id="34285"/>
    <lineage>
        <taxon>Eukaryota</taxon>
        <taxon>Viridiplantae</taxon>
        <taxon>Streptophyta</taxon>
        <taxon>Embryophyta</taxon>
        <taxon>Tracheophyta</taxon>
        <taxon>Spermatophyta</taxon>
        <taxon>Magnoliopsida</taxon>
        <taxon>eudicotyledons</taxon>
        <taxon>Gunneridae</taxon>
        <taxon>Pentapetalae</taxon>
        <taxon>rosids</taxon>
        <taxon>malvids</taxon>
        <taxon>Malvales</taxon>
        <taxon>Malvaceae</taxon>
        <taxon>Malvoideae</taxon>
        <taxon>Gossypium</taxon>
    </lineage>
</organism>
<reference evidence="1 2" key="1">
    <citation type="journal article" date="2019" name="Genome Biol. Evol.">
        <title>Insights into the evolution of the New World diploid cottons (Gossypium, subgenus Houzingenia) based on genome sequencing.</title>
        <authorList>
            <person name="Grover C.E."/>
            <person name="Arick M.A. 2nd"/>
            <person name="Thrash A."/>
            <person name="Conover J.L."/>
            <person name="Sanders W.S."/>
            <person name="Peterson D.G."/>
            <person name="Frelichowski J.E."/>
            <person name="Scheffler J.A."/>
            <person name="Scheffler B.E."/>
            <person name="Wendel J.F."/>
        </authorList>
    </citation>
    <scope>NUCLEOTIDE SEQUENCE [LARGE SCALE GENOMIC DNA]</scope>
    <source>
        <strain evidence="1">0</strain>
        <tissue evidence="1">Leaf</tissue>
    </source>
</reference>
<proteinExistence type="predicted"/>